<evidence type="ECO:0000313" key="1">
    <source>
        <dbReference type="EMBL" id="MQL53389.1"/>
    </source>
</evidence>
<evidence type="ECO:0000313" key="2">
    <source>
        <dbReference type="Proteomes" id="UP000441717"/>
    </source>
</evidence>
<accession>A0A6N7IV57</accession>
<sequence>MPQWPKWAETVVLQGGKGSSLKPPENVTEVWEWRKAETYLKKMHAEDPQVLSRRLDELLQRKGRLVAELVALSTWLTLAGRVTEEQRKSLRG</sequence>
<reference evidence="1 2" key="1">
    <citation type="submission" date="2019-10" db="EMBL/GenBank/DDBJ databases">
        <title>Comparative genomics of sulfur disproportionating microorganisms.</title>
        <authorList>
            <person name="Ward L.M."/>
            <person name="Bertran E."/>
            <person name="Johnston D."/>
        </authorList>
    </citation>
    <scope>NUCLEOTIDE SEQUENCE [LARGE SCALE GENOMIC DNA]</scope>
    <source>
        <strain evidence="1 2">DSM 14055</strain>
    </source>
</reference>
<keyword evidence="2" id="KW-1185">Reference proteome</keyword>
<proteinExistence type="predicted"/>
<protein>
    <submittedName>
        <fullName evidence="1">Uncharacterized protein</fullName>
    </submittedName>
</protein>
<dbReference type="Proteomes" id="UP000441717">
    <property type="component" value="Unassembled WGS sequence"/>
</dbReference>
<dbReference type="RefSeq" id="WP_152947864.1">
    <property type="nucleotide sequence ID" value="NZ_WHYR01000048.1"/>
</dbReference>
<dbReference type="EMBL" id="WHYR01000048">
    <property type="protein sequence ID" value="MQL53389.1"/>
    <property type="molecule type" value="Genomic_DNA"/>
</dbReference>
<comment type="caution">
    <text evidence="1">The sequence shown here is derived from an EMBL/GenBank/DDBJ whole genome shotgun (WGS) entry which is preliminary data.</text>
</comment>
<gene>
    <name evidence="1" type="ORF">GFC01_14210</name>
</gene>
<name>A0A6N7IV57_9FIRM</name>
<dbReference type="AlphaFoldDB" id="A0A6N7IV57"/>
<organism evidence="1 2">
    <name type="scientific">Desulfofundulus thermobenzoicus</name>
    <dbReference type="NCBI Taxonomy" id="29376"/>
    <lineage>
        <taxon>Bacteria</taxon>
        <taxon>Bacillati</taxon>
        <taxon>Bacillota</taxon>
        <taxon>Clostridia</taxon>
        <taxon>Eubacteriales</taxon>
        <taxon>Peptococcaceae</taxon>
        <taxon>Desulfofundulus</taxon>
    </lineage>
</organism>
<dbReference type="OrthoDB" id="9757917at2"/>